<dbReference type="Pfam" id="PF22929">
    <property type="entry name" value="INTS1_INTS2-bd"/>
    <property type="match status" value="1"/>
</dbReference>
<name>A0A5N5TFK4_9CRUS</name>
<dbReference type="AlphaFoldDB" id="A0A5N5TFK4"/>
<evidence type="ECO:0000259" key="2">
    <source>
        <dbReference type="Pfam" id="PF12432"/>
    </source>
</evidence>
<dbReference type="GO" id="GO:0032039">
    <property type="term" value="C:integrator complex"/>
    <property type="evidence" value="ECO:0007669"/>
    <property type="project" value="InterPro"/>
</dbReference>
<dbReference type="InterPro" id="IPR016024">
    <property type="entry name" value="ARM-type_fold"/>
</dbReference>
<feature type="compositionally biased region" description="Low complexity" evidence="1">
    <location>
        <begin position="42"/>
        <end position="59"/>
    </location>
</feature>
<dbReference type="InterPro" id="IPR038902">
    <property type="entry name" value="INTS1"/>
</dbReference>
<comment type="caution">
    <text evidence="4">The sequence shown here is derived from an EMBL/GenBank/DDBJ whole genome shotgun (WGS) entry which is preliminary data.</text>
</comment>
<dbReference type="InterPro" id="IPR022145">
    <property type="entry name" value="INTS1_RPB2-bd"/>
</dbReference>
<dbReference type="Pfam" id="PF12432">
    <property type="entry name" value="INTS1_RP2B-bd"/>
    <property type="match status" value="1"/>
</dbReference>
<feature type="domain" description="Integrator complex subunit 1 RPB2-binding" evidence="2">
    <location>
        <begin position="333"/>
        <end position="489"/>
    </location>
</feature>
<keyword evidence="5" id="KW-1185">Reference proteome</keyword>
<dbReference type="SUPFAM" id="SSF48371">
    <property type="entry name" value="ARM repeat"/>
    <property type="match status" value="1"/>
</dbReference>
<dbReference type="InterPro" id="IPR053966">
    <property type="entry name" value="INTS1_INTS2-bd"/>
</dbReference>
<accession>A0A5N5TFK4</accession>
<evidence type="ECO:0000313" key="4">
    <source>
        <dbReference type="EMBL" id="KAB7505454.1"/>
    </source>
</evidence>
<protein>
    <submittedName>
        <fullName evidence="4">Integrator complex subunit 1</fullName>
    </submittedName>
</protein>
<gene>
    <name evidence="4" type="primary">INTS1</name>
    <name evidence="4" type="ORF">Anas_02091</name>
</gene>
<dbReference type="PANTHER" id="PTHR21224:SF1">
    <property type="entry name" value="INTEGRATOR COMPLEX SUBUNIT 1"/>
    <property type="match status" value="1"/>
</dbReference>
<proteinExistence type="predicted"/>
<evidence type="ECO:0000313" key="5">
    <source>
        <dbReference type="Proteomes" id="UP000326759"/>
    </source>
</evidence>
<dbReference type="GO" id="GO:0034474">
    <property type="term" value="P:U2 snRNA 3'-end processing"/>
    <property type="evidence" value="ECO:0007669"/>
    <property type="project" value="InterPro"/>
</dbReference>
<dbReference type="Proteomes" id="UP000326759">
    <property type="component" value="Unassembled WGS sequence"/>
</dbReference>
<dbReference type="PANTHER" id="PTHR21224">
    <property type="entry name" value="INTEGRATOR COMPLEX SUBUNIT 1"/>
    <property type="match status" value="1"/>
</dbReference>
<feature type="compositionally biased region" description="Basic and acidic residues" evidence="1">
    <location>
        <begin position="1"/>
        <end position="11"/>
    </location>
</feature>
<feature type="region of interest" description="Disordered" evidence="1">
    <location>
        <begin position="94"/>
        <end position="117"/>
    </location>
</feature>
<feature type="region of interest" description="Disordered" evidence="1">
    <location>
        <begin position="1"/>
        <end position="81"/>
    </location>
</feature>
<feature type="compositionally biased region" description="Polar residues" evidence="1">
    <location>
        <begin position="67"/>
        <end position="77"/>
    </location>
</feature>
<reference evidence="4 5" key="1">
    <citation type="journal article" date="2019" name="PLoS Biol.">
        <title>Sex chromosomes control vertical transmission of feminizing Wolbachia symbionts in an isopod.</title>
        <authorList>
            <person name="Becking T."/>
            <person name="Chebbi M.A."/>
            <person name="Giraud I."/>
            <person name="Moumen B."/>
            <person name="Laverre T."/>
            <person name="Caubet Y."/>
            <person name="Peccoud J."/>
            <person name="Gilbert C."/>
            <person name="Cordaux R."/>
        </authorList>
    </citation>
    <scope>NUCLEOTIDE SEQUENCE [LARGE SCALE GENOMIC DNA]</scope>
    <source>
        <strain evidence="4">ANa2</strain>
        <tissue evidence="4">Whole body excluding digestive tract and cuticle</tissue>
    </source>
</reference>
<dbReference type="OrthoDB" id="19938at2759"/>
<evidence type="ECO:0000259" key="3">
    <source>
        <dbReference type="Pfam" id="PF22929"/>
    </source>
</evidence>
<dbReference type="EMBL" id="SEYY01001228">
    <property type="protein sequence ID" value="KAB7505454.1"/>
    <property type="molecule type" value="Genomic_DNA"/>
</dbReference>
<organism evidence="4 5">
    <name type="scientific">Armadillidium nasatum</name>
    <dbReference type="NCBI Taxonomy" id="96803"/>
    <lineage>
        <taxon>Eukaryota</taxon>
        <taxon>Metazoa</taxon>
        <taxon>Ecdysozoa</taxon>
        <taxon>Arthropoda</taxon>
        <taxon>Crustacea</taxon>
        <taxon>Multicrustacea</taxon>
        <taxon>Malacostraca</taxon>
        <taxon>Eumalacostraca</taxon>
        <taxon>Peracarida</taxon>
        <taxon>Isopoda</taxon>
        <taxon>Oniscidea</taxon>
        <taxon>Crinocheta</taxon>
        <taxon>Armadillidiidae</taxon>
        <taxon>Armadillidium</taxon>
    </lineage>
</organism>
<sequence length="1074" mass="121118">MNIKKEMDRKGTRGSKPKNLPPKDLFALGSKSSNNAGIPRNSSSLQSSGPSSSESGPSQIGLEKSVHSASYAKSTGSGVDRGRDAAAAVLMGKKTGGKPPYHPPGALARHGPQKVTPGDVTEEWEAIAEQVETDDLIPLLEAAEEREDIEKIEAYLCGTVKILRSQRMKPDNILCLTLTYLAKVKPSLFNSVPVIDAFCSLLRKNDFGMTFKAKTNPSASVLAANILLAVFQDEKCWQENFIKAYIDDSLGERLWVDHEDCKGFVDNIIASFKTKMPAKSSLYPDHGPTRPDCPSPLSATSGLESGDGDSELSLECKESVDSNVYNRYAHMTSEVEEMVIEAVQHQLNLRLQNVDAVARNFIRFLSTVTGIIEVRKLVAPKLETWLQNHKHQRPAIELLMSMCLNCNTHSPIDQKVISFIVHIRIKLKPLTNQYMSCLRELLSAHPDNIASVLKETTFNELSPSRNVSNMAILSVVFQYAPEQAALILADIFLELLRNADDFLRALRALLREIVRSLRHDMQFQKFCQGLMKEQKDPTFKDTFEHKDRMFHSIVDLIVLTMFVSISPQVRDATNMMYRGENRDIELVKRYQESVSLVQQDALYWMYRVVPKSYAPVKEEYIKSLHKLLMMDQPEVYYHKDNWPTDGDRPLFFRLASEVPLKEDTLHHLLLIGAMKEQYIKPQEVLELADKIIKRATALNFEHLEMLSVSDTNIINLIFNLCPYMPPENSPLPPNYRPPKTAIVNLYWKAWTIFLLITAHNPRVFGVLAWDSYPTLRVIMEMCITNSFIFPPPTMAIGDKGEELISQELLLSSRERQQILEFESHLAQKTITEQNSLLLSQLITMEPKGPARKPPLFVMELLKTLNASNKIGHLLCRCRKPDFLVDIIQRQGAPQSMPWLAQLVESSEDAFSVLPVQCLCEFLLSETVVTPEGAVVTRHQQLLQHLRCLLLSPRQGEDVSVEILEYFLRRLSSQQPGARTQAVRGLQLVVGPLTESMEAEPDKHEPYRWLIKHLPNLPGFPMIRGGACQALRAACQIETKPSAVSAYIRFLAFHTCEDSLQDMSALVPRHGSVDS</sequence>
<feature type="domain" description="Integrator complex subunit 1 INTS2-binding" evidence="3">
    <location>
        <begin position="961"/>
        <end position="1066"/>
    </location>
</feature>
<evidence type="ECO:0000256" key="1">
    <source>
        <dbReference type="SAM" id="MobiDB-lite"/>
    </source>
</evidence>
<feature type="region of interest" description="Disordered" evidence="1">
    <location>
        <begin position="280"/>
        <end position="311"/>
    </location>
</feature>